<keyword evidence="3" id="KW-1185">Reference proteome</keyword>
<feature type="region of interest" description="Disordered" evidence="1">
    <location>
        <begin position="45"/>
        <end position="65"/>
    </location>
</feature>
<proteinExistence type="predicted"/>
<dbReference type="EMBL" id="JBHULX010000001">
    <property type="protein sequence ID" value="MFD2589688.1"/>
    <property type="molecule type" value="Genomic_DNA"/>
</dbReference>
<evidence type="ECO:0000313" key="2">
    <source>
        <dbReference type="EMBL" id="MFD2589688.1"/>
    </source>
</evidence>
<dbReference type="RefSeq" id="WP_176027649.1">
    <property type="nucleotide sequence ID" value="NZ_JBHSJV010000001.1"/>
</dbReference>
<reference evidence="3" key="1">
    <citation type="journal article" date="2019" name="Int. J. Syst. Evol. Microbiol.">
        <title>The Global Catalogue of Microorganisms (GCM) 10K type strain sequencing project: providing services to taxonomists for standard genome sequencing and annotation.</title>
        <authorList>
            <consortium name="The Broad Institute Genomics Platform"/>
            <consortium name="The Broad Institute Genome Sequencing Center for Infectious Disease"/>
            <person name="Wu L."/>
            <person name="Ma J."/>
        </authorList>
    </citation>
    <scope>NUCLEOTIDE SEQUENCE [LARGE SCALE GENOMIC DNA]</scope>
    <source>
        <strain evidence="3">KCTC 42423</strain>
    </source>
</reference>
<evidence type="ECO:0000256" key="1">
    <source>
        <dbReference type="SAM" id="MobiDB-lite"/>
    </source>
</evidence>
<evidence type="ECO:0000313" key="3">
    <source>
        <dbReference type="Proteomes" id="UP001597459"/>
    </source>
</evidence>
<name>A0ABW5N659_9FLAO</name>
<sequence length="65" mass="7658">MNIKKDKLYKKIFEQGLIYESDADELSKSLMTLFEEEISKKQNKLKKLNSKKESLSKNLSSEEEE</sequence>
<protein>
    <submittedName>
        <fullName evidence="2">Uncharacterized protein</fullName>
    </submittedName>
</protein>
<organism evidence="2 3">
    <name type="scientific">Aquimarina hainanensis</name>
    <dbReference type="NCBI Taxonomy" id="1578017"/>
    <lineage>
        <taxon>Bacteria</taxon>
        <taxon>Pseudomonadati</taxon>
        <taxon>Bacteroidota</taxon>
        <taxon>Flavobacteriia</taxon>
        <taxon>Flavobacteriales</taxon>
        <taxon>Flavobacteriaceae</taxon>
        <taxon>Aquimarina</taxon>
    </lineage>
</organism>
<gene>
    <name evidence="2" type="ORF">ACFSTE_02530</name>
</gene>
<accession>A0ABW5N659</accession>
<dbReference type="Proteomes" id="UP001597459">
    <property type="component" value="Unassembled WGS sequence"/>
</dbReference>
<comment type="caution">
    <text evidence="2">The sequence shown here is derived from an EMBL/GenBank/DDBJ whole genome shotgun (WGS) entry which is preliminary data.</text>
</comment>